<dbReference type="Gene3D" id="2.120.10.30">
    <property type="entry name" value="TolB, C-terminal domain"/>
    <property type="match status" value="1"/>
</dbReference>
<protein>
    <submittedName>
        <fullName evidence="6">C-type cytochrome</fullName>
    </submittedName>
</protein>
<dbReference type="Pfam" id="PF00034">
    <property type="entry name" value="Cytochrom_C"/>
    <property type="match status" value="1"/>
</dbReference>
<organism evidence="6 7">
    <name type="scientific">Larkinella bovis</name>
    <dbReference type="NCBI Taxonomy" id="683041"/>
    <lineage>
        <taxon>Bacteria</taxon>
        <taxon>Pseudomonadati</taxon>
        <taxon>Bacteroidota</taxon>
        <taxon>Cytophagia</taxon>
        <taxon>Cytophagales</taxon>
        <taxon>Spirosomataceae</taxon>
        <taxon>Larkinella</taxon>
    </lineage>
</organism>
<dbReference type="InterPro" id="IPR011042">
    <property type="entry name" value="6-blade_b-propeller_TolB-like"/>
</dbReference>
<dbReference type="EMBL" id="JBHSMA010000010">
    <property type="protein sequence ID" value="MFC5412071.1"/>
    <property type="molecule type" value="Genomic_DNA"/>
</dbReference>
<dbReference type="PANTHER" id="PTHR35008">
    <property type="entry name" value="BLL4482 PROTEIN-RELATED"/>
    <property type="match status" value="1"/>
</dbReference>
<feature type="domain" description="Cytochrome c" evidence="5">
    <location>
        <begin position="474"/>
        <end position="563"/>
    </location>
</feature>
<evidence type="ECO:0000256" key="1">
    <source>
        <dbReference type="ARBA" id="ARBA00022617"/>
    </source>
</evidence>
<gene>
    <name evidence="6" type="ORF">ACFPMF_22290</name>
</gene>
<dbReference type="InterPro" id="IPR036909">
    <property type="entry name" value="Cyt_c-like_dom_sf"/>
</dbReference>
<dbReference type="InterPro" id="IPR054539">
    <property type="entry name" value="Beta-prop_PDH"/>
</dbReference>
<evidence type="ECO:0000256" key="2">
    <source>
        <dbReference type="ARBA" id="ARBA00022723"/>
    </source>
</evidence>
<keyword evidence="7" id="KW-1185">Reference proteome</keyword>
<dbReference type="Proteomes" id="UP001596106">
    <property type="component" value="Unassembled WGS sequence"/>
</dbReference>
<dbReference type="InterPro" id="IPR051459">
    <property type="entry name" value="Cytochrome_c-type_DH"/>
</dbReference>
<dbReference type="RefSeq" id="WP_379849216.1">
    <property type="nucleotide sequence ID" value="NZ_JBHSMA010000010.1"/>
</dbReference>
<keyword evidence="3 4" id="KW-0408">Iron</keyword>
<dbReference type="InterPro" id="IPR011041">
    <property type="entry name" value="Quinoprot_gluc/sorb_DH_b-prop"/>
</dbReference>
<keyword evidence="2 4" id="KW-0479">Metal-binding</keyword>
<dbReference type="SUPFAM" id="SSF46626">
    <property type="entry name" value="Cytochrome c"/>
    <property type="match status" value="1"/>
</dbReference>
<proteinExistence type="predicted"/>
<comment type="caution">
    <text evidence="6">The sequence shown here is derived from an EMBL/GenBank/DDBJ whole genome shotgun (WGS) entry which is preliminary data.</text>
</comment>
<accession>A0ABW0IFN9</accession>
<dbReference type="PROSITE" id="PS51007">
    <property type="entry name" value="CYTC"/>
    <property type="match status" value="1"/>
</dbReference>
<evidence type="ECO:0000313" key="7">
    <source>
        <dbReference type="Proteomes" id="UP001596106"/>
    </source>
</evidence>
<dbReference type="InterPro" id="IPR009056">
    <property type="entry name" value="Cyt_c-like_dom"/>
</dbReference>
<evidence type="ECO:0000256" key="3">
    <source>
        <dbReference type="ARBA" id="ARBA00023004"/>
    </source>
</evidence>
<dbReference type="SUPFAM" id="SSF50952">
    <property type="entry name" value="Soluble quinoprotein glucose dehydrogenase"/>
    <property type="match status" value="1"/>
</dbReference>
<sequence length="586" mass="65041">MVKFYTKSLFLALLAVVGFVRPDEKTNLLPVRTAENGGLFLPDGFEATVVVDSLPGRARHIAVNDNGDIYVKARFARDKGESVIALRDTNGDGRADIIRRFGGQERERAYGTAMRIYNGYLYFSSELVVYRYKLTPGKLVPEGPEEIVMTDDHAHGMHEHIAKPIAFDNQGNMYVPFGAASNACQERNRIPSSPGMDPCGMLTDHGGIWRFDANKLGQTQKDGYRFATGLRSIVALDWNPADQTLYTVQHGRDDFLMLWAGLYSPWESAVLPSEEFLRVKDGMDAGWPYYYYDQEKKKKLLNPEYGGDGKKAGKGADYEQPIIGFPAHWAPNDLLFYQGTNAKNGFPAHYKDGAFIAFHGSTNRAPYPQAGYFIGFVPAKNGVPASDWEVFADGFAGVDPVVNVSDALYRPMGLAMGPDGSLYVAETEKGKIWKVTYQGDKAKFGSAQLAQMEKRKTMSNIRTPDKVADNLDKDKPVLGSKVYGVYCAACHQRNGRGDSQRFPPLAESEWVLGDKNRLIEVLLKGLEGPIEVKGQSYNNVMPQHDFLKDEDIAEVLTFVRQSFGNSASAISADEVKAVRKTIKKKK</sequence>
<reference evidence="7" key="1">
    <citation type="journal article" date="2019" name="Int. J. Syst. Evol. Microbiol.">
        <title>The Global Catalogue of Microorganisms (GCM) 10K type strain sequencing project: providing services to taxonomists for standard genome sequencing and annotation.</title>
        <authorList>
            <consortium name="The Broad Institute Genomics Platform"/>
            <consortium name="The Broad Institute Genome Sequencing Center for Infectious Disease"/>
            <person name="Wu L."/>
            <person name="Ma J."/>
        </authorList>
    </citation>
    <scope>NUCLEOTIDE SEQUENCE [LARGE SCALE GENOMIC DNA]</scope>
    <source>
        <strain evidence="7">CCUG 55250</strain>
    </source>
</reference>
<name>A0ABW0IFN9_9BACT</name>
<dbReference type="PANTHER" id="PTHR35008:SF8">
    <property type="entry name" value="ALCOHOL DEHYDROGENASE CYTOCHROME C SUBUNIT"/>
    <property type="match status" value="1"/>
</dbReference>
<dbReference type="Gene3D" id="1.10.760.10">
    <property type="entry name" value="Cytochrome c-like domain"/>
    <property type="match status" value="1"/>
</dbReference>
<keyword evidence="1 4" id="KW-0349">Heme</keyword>
<evidence type="ECO:0000256" key="4">
    <source>
        <dbReference type="PROSITE-ProRule" id="PRU00433"/>
    </source>
</evidence>
<dbReference type="Pfam" id="PF22807">
    <property type="entry name" value="TrAA12"/>
    <property type="match status" value="2"/>
</dbReference>
<evidence type="ECO:0000259" key="5">
    <source>
        <dbReference type="PROSITE" id="PS51007"/>
    </source>
</evidence>
<evidence type="ECO:0000313" key="6">
    <source>
        <dbReference type="EMBL" id="MFC5412071.1"/>
    </source>
</evidence>